<proteinExistence type="predicted"/>
<reference evidence="1" key="1">
    <citation type="submission" date="2021-02" db="EMBL/GenBank/DDBJ databases">
        <authorList>
            <person name="Nowell W R."/>
        </authorList>
    </citation>
    <scope>NUCLEOTIDE SEQUENCE</scope>
</reference>
<sequence length="38" mass="4441">MNSTRFVYLRSVTANNYIPRFSENDYVANGWIKSDPDV</sequence>
<dbReference type="Proteomes" id="UP000663866">
    <property type="component" value="Unassembled WGS sequence"/>
</dbReference>
<organism evidence="1 3">
    <name type="scientific">Rotaria magnacalcarata</name>
    <dbReference type="NCBI Taxonomy" id="392030"/>
    <lineage>
        <taxon>Eukaryota</taxon>
        <taxon>Metazoa</taxon>
        <taxon>Spiralia</taxon>
        <taxon>Gnathifera</taxon>
        <taxon>Rotifera</taxon>
        <taxon>Eurotatoria</taxon>
        <taxon>Bdelloidea</taxon>
        <taxon>Philodinida</taxon>
        <taxon>Philodinidae</taxon>
        <taxon>Rotaria</taxon>
    </lineage>
</organism>
<comment type="caution">
    <text evidence="1">The sequence shown here is derived from an EMBL/GenBank/DDBJ whole genome shotgun (WGS) entry which is preliminary data.</text>
</comment>
<feature type="non-terminal residue" evidence="1">
    <location>
        <position position="38"/>
    </location>
</feature>
<keyword evidence="3" id="KW-1185">Reference proteome</keyword>
<evidence type="ECO:0000313" key="1">
    <source>
        <dbReference type="EMBL" id="CAF4736945.1"/>
    </source>
</evidence>
<gene>
    <name evidence="1" type="ORF">OVN521_LOCUS49665</name>
    <name evidence="2" type="ORF">OVN521_LOCUS50116</name>
</gene>
<evidence type="ECO:0000313" key="3">
    <source>
        <dbReference type="Proteomes" id="UP000663866"/>
    </source>
</evidence>
<protein>
    <submittedName>
        <fullName evidence="1">Uncharacterized protein</fullName>
    </submittedName>
</protein>
<dbReference type="EMBL" id="CAJOBG010113567">
    <property type="protein sequence ID" value="CAF4749921.1"/>
    <property type="molecule type" value="Genomic_DNA"/>
</dbReference>
<name>A0A821KPM7_9BILA</name>
<accession>A0A821KPM7</accession>
<dbReference type="EMBL" id="CAJOBG010109979">
    <property type="protein sequence ID" value="CAF4736945.1"/>
    <property type="molecule type" value="Genomic_DNA"/>
</dbReference>
<dbReference type="AlphaFoldDB" id="A0A821KPM7"/>
<evidence type="ECO:0000313" key="2">
    <source>
        <dbReference type="EMBL" id="CAF4749921.1"/>
    </source>
</evidence>